<dbReference type="InterPro" id="IPR002423">
    <property type="entry name" value="Cpn60/GroEL/TCP-1"/>
</dbReference>
<protein>
    <submittedName>
        <fullName evidence="3">Uncharacterized protein</fullName>
    </submittedName>
</protein>
<evidence type="ECO:0000313" key="1">
    <source>
        <dbReference type="EMBL" id="CAE2293597.1"/>
    </source>
</evidence>
<gene>
    <name evidence="1" type="ORF">GTHE00462_LOCUS12303</name>
    <name evidence="2" type="ORF">GTHE00462_LOCUS12309</name>
    <name evidence="3" type="ORF">GTHE00462_LOCUS12312</name>
</gene>
<reference evidence="3" key="1">
    <citation type="submission" date="2021-01" db="EMBL/GenBank/DDBJ databases">
        <authorList>
            <person name="Corre E."/>
            <person name="Pelletier E."/>
            <person name="Niang G."/>
            <person name="Scheremetjew M."/>
            <person name="Finn R."/>
            <person name="Kale V."/>
            <person name="Holt S."/>
            <person name="Cochrane G."/>
            <person name="Meng A."/>
            <person name="Brown T."/>
            <person name="Cohen L."/>
        </authorList>
    </citation>
    <scope>NUCLEOTIDE SEQUENCE</scope>
    <source>
        <strain evidence="3">CCMP 2712</strain>
    </source>
</reference>
<proteinExistence type="predicted"/>
<dbReference type="EMBL" id="HBKN01015783">
    <property type="protein sequence ID" value="CAE2293610.1"/>
    <property type="molecule type" value="Transcribed_RNA"/>
</dbReference>
<organism evidence="3">
    <name type="scientific">Guillardia theta</name>
    <name type="common">Cryptophyte</name>
    <name type="synonym">Cryptomonas phi</name>
    <dbReference type="NCBI Taxonomy" id="55529"/>
    <lineage>
        <taxon>Eukaryota</taxon>
        <taxon>Cryptophyceae</taxon>
        <taxon>Pyrenomonadales</taxon>
        <taxon>Geminigeraceae</taxon>
        <taxon>Guillardia</taxon>
    </lineage>
</organism>
<dbReference type="GO" id="GO:0005524">
    <property type="term" value="F:ATP binding"/>
    <property type="evidence" value="ECO:0007669"/>
    <property type="project" value="InterPro"/>
</dbReference>
<sequence>MRLQDITGANILSSILLDVCEDDFGAFGKLSEVIISGRRCMVFTKSNASLISKTFCTILLCCPEESTMSDISSVMKNALRCVNDVHLNGFAVAGAGCFEIHLVDYLSTRLSIATKEAPRCSQGSDKISAASGAFISRISCEEEEKKMIFRALREIMNHLSLLPGYLDLNNHQNACERLKEANCQSLHEQRNAVYDWFHNTLGTCNGADILFGWDPIEQKAFPVWTERTLDLSSLKEFVLDDGLDKKRALLSALEMAMECFQMQHGVVLARSSQQVLDYT</sequence>
<dbReference type="EMBL" id="HBKN01015776">
    <property type="protein sequence ID" value="CAE2293597.1"/>
    <property type="molecule type" value="Transcribed_RNA"/>
</dbReference>
<dbReference type="Pfam" id="PF00118">
    <property type="entry name" value="Cpn60_TCP1"/>
    <property type="match status" value="1"/>
</dbReference>
<dbReference type="EMBL" id="HBKN01015786">
    <property type="protein sequence ID" value="CAE2293618.1"/>
    <property type="molecule type" value="Transcribed_RNA"/>
</dbReference>
<name>A0A6U5Z5B4_GUITH</name>
<evidence type="ECO:0000313" key="2">
    <source>
        <dbReference type="EMBL" id="CAE2293610.1"/>
    </source>
</evidence>
<dbReference type="AlphaFoldDB" id="A0A6U5Z5B4"/>
<evidence type="ECO:0000313" key="3">
    <source>
        <dbReference type="EMBL" id="CAE2293618.1"/>
    </source>
</evidence>
<accession>A0A6U5Z5B4</accession>